<reference evidence="1" key="1">
    <citation type="submission" date="2022-01" db="EMBL/GenBank/DDBJ databases">
        <authorList>
            <person name="King R."/>
        </authorList>
    </citation>
    <scope>NUCLEOTIDE SEQUENCE</scope>
</reference>
<protein>
    <submittedName>
        <fullName evidence="1">Uncharacterized protein</fullName>
    </submittedName>
</protein>
<dbReference type="Proteomes" id="UP001152798">
    <property type="component" value="Chromosome 1"/>
</dbReference>
<sequence>MCFDLSHVSLVAQRFLILNVYLLLH</sequence>
<accession>A0A9P0E187</accession>
<proteinExistence type="predicted"/>
<keyword evidence="2" id="KW-1185">Reference proteome</keyword>
<gene>
    <name evidence="1" type="ORF">NEZAVI_LOCUS1713</name>
</gene>
<name>A0A9P0E187_NEZVI</name>
<evidence type="ECO:0000313" key="2">
    <source>
        <dbReference type="Proteomes" id="UP001152798"/>
    </source>
</evidence>
<dbReference type="AlphaFoldDB" id="A0A9P0E187"/>
<dbReference type="EMBL" id="OV725077">
    <property type="protein sequence ID" value="CAH1390517.1"/>
    <property type="molecule type" value="Genomic_DNA"/>
</dbReference>
<organism evidence="1 2">
    <name type="scientific">Nezara viridula</name>
    <name type="common">Southern green stink bug</name>
    <name type="synonym">Cimex viridulus</name>
    <dbReference type="NCBI Taxonomy" id="85310"/>
    <lineage>
        <taxon>Eukaryota</taxon>
        <taxon>Metazoa</taxon>
        <taxon>Ecdysozoa</taxon>
        <taxon>Arthropoda</taxon>
        <taxon>Hexapoda</taxon>
        <taxon>Insecta</taxon>
        <taxon>Pterygota</taxon>
        <taxon>Neoptera</taxon>
        <taxon>Paraneoptera</taxon>
        <taxon>Hemiptera</taxon>
        <taxon>Heteroptera</taxon>
        <taxon>Panheteroptera</taxon>
        <taxon>Pentatomomorpha</taxon>
        <taxon>Pentatomoidea</taxon>
        <taxon>Pentatomidae</taxon>
        <taxon>Pentatominae</taxon>
        <taxon>Nezara</taxon>
    </lineage>
</organism>
<evidence type="ECO:0000313" key="1">
    <source>
        <dbReference type="EMBL" id="CAH1390517.1"/>
    </source>
</evidence>